<dbReference type="STRING" id="279360.MB14_06310"/>
<dbReference type="InterPro" id="IPR008884">
    <property type="entry name" value="TylF_MeTrfase"/>
</dbReference>
<dbReference type="SUPFAM" id="SSF53335">
    <property type="entry name" value="S-adenosyl-L-methionine-dependent methyltransferases"/>
    <property type="match status" value="1"/>
</dbReference>
<evidence type="ECO:0000313" key="1">
    <source>
        <dbReference type="EMBL" id="KYG74814.1"/>
    </source>
</evidence>
<dbReference type="PANTHER" id="PTHR40036">
    <property type="entry name" value="MACROCIN O-METHYLTRANSFERASE"/>
    <property type="match status" value="1"/>
</dbReference>
<dbReference type="Pfam" id="PF05711">
    <property type="entry name" value="TylF"/>
    <property type="match status" value="1"/>
</dbReference>
<gene>
    <name evidence="1" type="ORF">MB14_06310</name>
</gene>
<name>A0A150X800_ROSEK</name>
<dbReference type="PANTHER" id="PTHR40036:SF1">
    <property type="entry name" value="MACROCIN O-METHYLTRANSFERASE"/>
    <property type="match status" value="1"/>
</dbReference>
<keyword evidence="2" id="KW-1185">Reference proteome</keyword>
<protein>
    <recommendedName>
        <fullName evidence="3">Methyltransferase</fullName>
    </recommendedName>
</protein>
<dbReference type="InterPro" id="IPR029063">
    <property type="entry name" value="SAM-dependent_MTases_sf"/>
</dbReference>
<comment type="caution">
    <text evidence="1">The sequence shown here is derived from an EMBL/GenBank/DDBJ whole genome shotgun (WGS) entry which is preliminary data.</text>
</comment>
<accession>A0A150X800</accession>
<dbReference type="Gene3D" id="3.40.50.150">
    <property type="entry name" value="Vaccinia Virus protein VP39"/>
    <property type="match status" value="1"/>
</dbReference>
<evidence type="ECO:0008006" key="3">
    <source>
        <dbReference type="Google" id="ProtNLM"/>
    </source>
</evidence>
<reference evidence="1" key="1">
    <citation type="submission" date="2016-01" db="EMBL/GenBank/DDBJ databases">
        <title>Genome sequencing of Roseivirga ehrenbergii KMM 6017.</title>
        <authorList>
            <person name="Selvaratnam C."/>
            <person name="Thevarajoo S."/>
            <person name="Goh K.M."/>
            <person name="Ee R."/>
            <person name="Chan K.-G."/>
            <person name="Chong C.S."/>
        </authorList>
    </citation>
    <scope>NUCLEOTIDE SEQUENCE [LARGE SCALE GENOMIC DNA]</scope>
    <source>
        <strain evidence="1">KMM 6017</strain>
    </source>
</reference>
<proteinExistence type="predicted"/>
<dbReference type="Proteomes" id="UP000075583">
    <property type="component" value="Unassembled WGS sequence"/>
</dbReference>
<sequence length="253" mass="28711">MVNKFFGKHIHIGLKENLTYAKDNLFTYNRAPFLTEPAFINAYNKGKATDNDVFLKGVDLEWRLHTLCWASEQALKLDGDFVEFGVRTSFFSTTIMDYIKFENEAKRFVLVDSFAGVIPNLLTGDEAERERQGVKPEMVWEEIYKKVINRFSDAPNVEVIKGVVPEVLDSLNLKKVAFVSLDLNSALPEQAVLNYIWNKLVPGGIIVLDDYGYPGFEEQQLVHDEFARKHNTSVLCLPTCQGIIVKPNNSMPA</sequence>
<evidence type="ECO:0000313" key="2">
    <source>
        <dbReference type="Proteomes" id="UP000075583"/>
    </source>
</evidence>
<dbReference type="AlphaFoldDB" id="A0A150X800"/>
<dbReference type="EMBL" id="LQZQ01000045">
    <property type="protein sequence ID" value="KYG74814.1"/>
    <property type="molecule type" value="Genomic_DNA"/>
</dbReference>
<organism evidence="1 2">
    <name type="scientific">Roseivirga ehrenbergii (strain DSM 102268 / JCM 13514 / KCTC 12282 / NCIMB 14502 / KMM 6017)</name>
    <dbReference type="NCBI Taxonomy" id="279360"/>
    <lineage>
        <taxon>Bacteria</taxon>
        <taxon>Pseudomonadati</taxon>
        <taxon>Bacteroidota</taxon>
        <taxon>Cytophagia</taxon>
        <taxon>Cytophagales</taxon>
        <taxon>Roseivirgaceae</taxon>
        <taxon>Roseivirga</taxon>
    </lineage>
</organism>